<feature type="transmembrane region" description="Helical" evidence="1">
    <location>
        <begin position="191"/>
        <end position="213"/>
    </location>
</feature>
<keyword evidence="1" id="KW-0472">Membrane</keyword>
<protein>
    <submittedName>
        <fullName evidence="2">Uncharacterized protein</fullName>
    </submittedName>
</protein>
<accession>A0A0P1ILD7</accession>
<dbReference type="STRING" id="1715692.RUE5091_02776"/>
<sequence length="232" mass="24951">MRSKENGEVGKTISLNAGKFGTEHFAFRAALVLAVAILCAISVWPMQAEAFNQEGGLIETGSAAALLVAGIAALVRYRGISRLYIGVVLLLLAERELEADIYAVDSVPYLILHGMDVLLDMTIVRVILAVIVLGGVAWHGVPNGWRALKVRAPFLLVFFLAGMCAVVAQGLEEVSSALGDEMTTIMATRLFVLEETLEMFFSIGILAAVLIGWPKSKPDGTSDEQITNSDMR</sequence>
<keyword evidence="3" id="KW-1185">Reference proteome</keyword>
<dbReference type="EMBL" id="CYUD01000008">
    <property type="protein sequence ID" value="CUK05870.1"/>
    <property type="molecule type" value="Genomic_DNA"/>
</dbReference>
<organism evidence="2 3">
    <name type="scientific">Ruegeria denitrificans</name>
    <dbReference type="NCBI Taxonomy" id="1715692"/>
    <lineage>
        <taxon>Bacteria</taxon>
        <taxon>Pseudomonadati</taxon>
        <taxon>Pseudomonadota</taxon>
        <taxon>Alphaproteobacteria</taxon>
        <taxon>Rhodobacterales</taxon>
        <taxon>Roseobacteraceae</taxon>
        <taxon>Ruegeria</taxon>
    </lineage>
</organism>
<keyword evidence="1" id="KW-0812">Transmembrane</keyword>
<dbReference type="AlphaFoldDB" id="A0A0P1ILD7"/>
<evidence type="ECO:0000256" key="1">
    <source>
        <dbReference type="SAM" id="Phobius"/>
    </source>
</evidence>
<name>A0A0P1ILD7_9RHOB</name>
<proteinExistence type="predicted"/>
<feature type="transmembrane region" description="Helical" evidence="1">
    <location>
        <begin position="122"/>
        <end position="141"/>
    </location>
</feature>
<dbReference type="OrthoDB" id="7707183at2"/>
<evidence type="ECO:0000313" key="3">
    <source>
        <dbReference type="Proteomes" id="UP000051260"/>
    </source>
</evidence>
<feature type="transmembrane region" description="Helical" evidence="1">
    <location>
        <begin position="153"/>
        <end position="171"/>
    </location>
</feature>
<feature type="transmembrane region" description="Helical" evidence="1">
    <location>
        <begin position="56"/>
        <end position="75"/>
    </location>
</feature>
<dbReference type="Proteomes" id="UP000051260">
    <property type="component" value="Unassembled WGS sequence"/>
</dbReference>
<reference evidence="3" key="1">
    <citation type="submission" date="2015-09" db="EMBL/GenBank/DDBJ databases">
        <authorList>
            <person name="Rodrigo-Torres L."/>
            <person name="Arahal D.R."/>
        </authorList>
    </citation>
    <scope>NUCLEOTIDE SEQUENCE [LARGE SCALE GENOMIC DNA]</scope>
    <source>
        <strain evidence="3">CECT 5091</strain>
    </source>
</reference>
<keyword evidence="1" id="KW-1133">Transmembrane helix</keyword>
<evidence type="ECO:0000313" key="2">
    <source>
        <dbReference type="EMBL" id="CUK05870.1"/>
    </source>
</evidence>
<gene>
    <name evidence="2" type="ORF">RUE5091_02776</name>
</gene>
<feature type="transmembrane region" description="Helical" evidence="1">
    <location>
        <begin position="25"/>
        <end position="44"/>
    </location>
</feature>
<dbReference type="RefSeq" id="WP_058282456.1">
    <property type="nucleotide sequence ID" value="NZ_CYUD01000008.1"/>
</dbReference>